<dbReference type="STRING" id="1335309.GA0116948_10432"/>
<name>A0A1C4CAA3_9BACT</name>
<dbReference type="EMBL" id="FMAR01000004">
    <property type="protein sequence ID" value="SCC16067.1"/>
    <property type="molecule type" value="Genomic_DNA"/>
</dbReference>
<protein>
    <submittedName>
        <fullName evidence="1">Uncharacterized protein</fullName>
    </submittedName>
</protein>
<proteinExistence type="predicted"/>
<organism evidence="1 2">
    <name type="scientific">Chitinophaga costaii</name>
    <dbReference type="NCBI Taxonomy" id="1335309"/>
    <lineage>
        <taxon>Bacteria</taxon>
        <taxon>Pseudomonadati</taxon>
        <taxon>Bacteroidota</taxon>
        <taxon>Chitinophagia</taxon>
        <taxon>Chitinophagales</taxon>
        <taxon>Chitinophagaceae</taxon>
        <taxon>Chitinophaga</taxon>
    </lineage>
</organism>
<keyword evidence="2" id="KW-1185">Reference proteome</keyword>
<reference evidence="1 2" key="1">
    <citation type="submission" date="2016-08" db="EMBL/GenBank/DDBJ databases">
        <authorList>
            <person name="Seilhamer J.J."/>
        </authorList>
    </citation>
    <scope>NUCLEOTIDE SEQUENCE [LARGE SCALE GENOMIC DNA]</scope>
    <source>
        <strain evidence="1 2">A37T2</strain>
    </source>
</reference>
<evidence type="ECO:0000313" key="2">
    <source>
        <dbReference type="Proteomes" id="UP000242818"/>
    </source>
</evidence>
<evidence type="ECO:0000313" key="1">
    <source>
        <dbReference type="EMBL" id="SCC16067.1"/>
    </source>
</evidence>
<sequence>MPDQEGSWVGNEDAKSNLPALVISGENVSEVIIIFEFIQPK</sequence>
<gene>
    <name evidence="1" type="ORF">GA0116948_10432</name>
</gene>
<accession>A0A1C4CAA3</accession>
<dbReference type="AlphaFoldDB" id="A0A1C4CAA3"/>
<dbReference type="Proteomes" id="UP000242818">
    <property type="component" value="Unassembled WGS sequence"/>
</dbReference>